<dbReference type="Pfam" id="PF13561">
    <property type="entry name" value="adh_short_C2"/>
    <property type="match status" value="1"/>
</dbReference>
<evidence type="ECO:0000313" key="3">
    <source>
        <dbReference type="EMBL" id="VYU79667.1"/>
    </source>
</evidence>
<protein>
    <submittedName>
        <fullName evidence="3">3-oxoacyl-[acyl-carrier-protein] reductase FabG</fullName>
        <ecNumber evidence="3">1.1.1.100</ecNumber>
    </submittedName>
    <submittedName>
        <fullName evidence="2">SDR family NAD(P)-dependent oxidoreductase</fullName>
    </submittedName>
</protein>
<sequence>MNFIDFTGRKILITGASSGIGKQTALTLGELGADVILVARREEKLKEVLNELDGNNNACYAADLSETDRIEMLFKQIAEEQGRLDGMVYAAGIAMSLPLKLFKPEKIREVFNINYFGFIEAVRQICKKGRYNEGMRIVGVSSAASLQGDKAHLAYSGSKAAMDASVRCIAKEVADKGICINTVAPAMTETQMYHEFIKKNGEDSRISREILERQYLGVGKPDDIANAIAFLMSPAARFITGITLPVDGGMTTS</sequence>
<dbReference type="Gene3D" id="3.40.50.720">
    <property type="entry name" value="NAD(P)-binding Rossmann-like Domain"/>
    <property type="match status" value="1"/>
</dbReference>
<evidence type="ECO:0000313" key="2">
    <source>
        <dbReference type="EMBL" id="MDB2000220.1"/>
    </source>
</evidence>
<reference evidence="3" key="1">
    <citation type="submission" date="2019-11" db="EMBL/GenBank/DDBJ databases">
        <authorList>
            <person name="Feng L."/>
        </authorList>
    </citation>
    <scope>NUCLEOTIDE SEQUENCE</scope>
    <source>
        <strain evidence="3">CsymbiosumLFYP84</strain>
    </source>
</reference>
<keyword evidence="1 3" id="KW-0560">Oxidoreductase</keyword>
<dbReference type="InterPro" id="IPR002347">
    <property type="entry name" value="SDR_fam"/>
</dbReference>
<dbReference type="GO" id="GO:0004316">
    <property type="term" value="F:3-oxoacyl-[acyl-carrier-protein] reductase (NADPH) activity"/>
    <property type="evidence" value="ECO:0007669"/>
    <property type="project" value="UniProtKB-EC"/>
</dbReference>
<dbReference type="GO" id="GO:0008206">
    <property type="term" value="P:bile acid metabolic process"/>
    <property type="evidence" value="ECO:0007669"/>
    <property type="project" value="UniProtKB-ARBA"/>
</dbReference>
<accession>A0A6N3HRX6</accession>
<dbReference type="FunFam" id="3.40.50.720:FF:000084">
    <property type="entry name" value="Short-chain dehydrogenase reductase"/>
    <property type="match status" value="1"/>
</dbReference>
<dbReference type="Proteomes" id="UP001300871">
    <property type="component" value="Unassembled WGS sequence"/>
</dbReference>
<dbReference type="PRINTS" id="PR00081">
    <property type="entry name" value="GDHRDH"/>
</dbReference>
<dbReference type="PANTHER" id="PTHR43975">
    <property type="entry name" value="ZGC:101858"/>
    <property type="match status" value="1"/>
</dbReference>
<organism evidence="3">
    <name type="scientific">Clostridium symbiosum</name>
    <name type="common">Bacteroides symbiosus</name>
    <dbReference type="NCBI Taxonomy" id="1512"/>
    <lineage>
        <taxon>Bacteria</taxon>
        <taxon>Bacillati</taxon>
        <taxon>Bacillota</taxon>
        <taxon>Clostridia</taxon>
        <taxon>Lachnospirales</taxon>
        <taxon>Lachnospiraceae</taxon>
        <taxon>Otoolea</taxon>
    </lineage>
</organism>
<dbReference type="CDD" id="cd05233">
    <property type="entry name" value="SDR_c"/>
    <property type="match status" value="1"/>
</dbReference>
<dbReference type="EMBL" id="JAQLGM010000016">
    <property type="protein sequence ID" value="MDB2000220.1"/>
    <property type="molecule type" value="Genomic_DNA"/>
</dbReference>
<dbReference type="EMBL" id="CACRUA010000077">
    <property type="protein sequence ID" value="VYU79667.1"/>
    <property type="molecule type" value="Genomic_DNA"/>
</dbReference>
<dbReference type="EC" id="1.1.1.100" evidence="3"/>
<evidence type="ECO:0000256" key="1">
    <source>
        <dbReference type="ARBA" id="ARBA00023002"/>
    </source>
</evidence>
<dbReference type="PANTHER" id="PTHR43975:SF2">
    <property type="entry name" value="EG:BACR7A4.14 PROTEIN-RELATED"/>
    <property type="match status" value="1"/>
</dbReference>
<name>A0A6N3HRX6_CLOSY</name>
<proteinExistence type="predicted"/>
<dbReference type="InterPro" id="IPR036291">
    <property type="entry name" value="NAD(P)-bd_dom_sf"/>
</dbReference>
<dbReference type="SUPFAM" id="SSF51735">
    <property type="entry name" value="NAD(P)-binding Rossmann-fold domains"/>
    <property type="match status" value="1"/>
</dbReference>
<dbReference type="AlphaFoldDB" id="A0A6N3HRX6"/>
<gene>
    <name evidence="3" type="primary">fabG_5</name>
    <name evidence="3" type="ORF">CSLFYP84_04192</name>
    <name evidence="2" type="ORF">PM006_08420</name>
</gene>
<dbReference type="RefSeq" id="WP_156684947.1">
    <property type="nucleotide sequence ID" value="NZ_CACRUA010000077.1"/>
</dbReference>
<reference evidence="2" key="2">
    <citation type="submission" date="2023-01" db="EMBL/GenBank/DDBJ databases">
        <title>Human gut microbiome strain richness.</title>
        <authorList>
            <person name="Chen-Liaw A."/>
        </authorList>
    </citation>
    <scope>NUCLEOTIDE SEQUENCE</scope>
    <source>
        <strain evidence="2">B1_m1001713B170214d0_201011</strain>
    </source>
</reference>